<dbReference type="AlphaFoldDB" id="A0A0B7NSE1"/>
<evidence type="ECO:0000256" key="1">
    <source>
        <dbReference type="SAM" id="MobiDB-lite"/>
    </source>
</evidence>
<dbReference type="EMBL" id="LM676424">
    <property type="protein sequence ID" value="CEP26760.1"/>
    <property type="molecule type" value="Genomic_DNA"/>
</dbReference>
<proteinExistence type="predicted"/>
<protein>
    <submittedName>
        <fullName evidence="2">AlkA, 3-methyladenine DNA glycosylase/8-oxoguanine DNA glycosylase</fullName>
    </submittedName>
</protein>
<dbReference type="GO" id="GO:0003824">
    <property type="term" value="F:catalytic activity"/>
    <property type="evidence" value="ECO:0007669"/>
    <property type="project" value="InterPro"/>
</dbReference>
<accession>A0A0B7NSE1</accession>
<reference evidence="2" key="1">
    <citation type="submission" date="2014-08" db="EMBL/GenBank/DDBJ databases">
        <authorList>
            <person name="Falentin Helene"/>
        </authorList>
    </citation>
    <scope>NUCLEOTIDE SEQUENCE</scope>
</reference>
<dbReference type="GO" id="GO:0006281">
    <property type="term" value="P:DNA repair"/>
    <property type="evidence" value="ECO:0007669"/>
    <property type="project" value="InterPro"/>
</dbReference>
<dbReference type="Gene3D" id="1.10.340.30">
    <property type="entry name" value="Hypothetical protein, domain 2"/>
    <property type="match status" value="1"/>
</dbReference>
<name>A0A0B7NSE1_PROFF</name>
<evidence type="ECO:0000313" key="2">
    <source>
        <dbReference type="EMBL" id="CEP26760.1"/>
    </source>
</evidence>
<feature type="region of interest" description="Disordered" evidence="1">
    <location>
        <begin position="1"/>
        <end position="37"/>
    </location>
</feature>
<organism evidence="2">
    <name type="scientific">Propionibacterium freudenreichii subsp. freudenreichii</name>
    <dbReference type="NCBI Taxonomy" id="66712"/>
    <lineage>
        <taxon>Bacteria</taxon>
        <taxon>Bacillati</taxon>
        <taxon>Actinomycetota</taxon>
        <taxon>Actinomycetes</taxon>
        <taxon>Propionibacteriales</taxon>
        <taxon>Propionibacteriaceae</taxon>
        <taxon>Propionibacterium</taxon>
    </lineage>
</organism>
<sequence length="356" mass="37899">MTSSPRATSRSATSPPAPDAEGQPVAGTRSGAAGSPAQRTVLGAAGRLDMALGRLAKGPADPTHRRVGAQHWWRATRTPDGPALLELFDHHADVVTRAWGEGADWALDQVPRLLGEQDDPSGFAALAADCDLLRRAHHDHPQWRIGATDNLTEALAPAVIEQKVTGPEAFGGLRSLLAKYATPAPGPAATPDGPAHGMVVPPTAEQWAHIPSFEFTRAGVDGRRAAALVRAMRRVPSLERALGRATDGAERSRLLQTQPGIGPWTAAKVLQWAYGDPDAWSVGDYHAPALISLALTGQKGDDAFADEALAPYAGHRYRVELLVTPLVAHAARRGARRTLPSHVPGVGVNRRRSWRR</sequence>
<feature type="compositionally biased region" description="Low complexity" evidence="1">
    <location>
        <begin position="1"/>
        <end position="14"/>
    </location>
</feature>
<dbReference type="SUPFAM" id="SSF48150">
    <property type="entry name" value="DNA-glycosylase"/>
    <property type="match status" value="1"/>
</dbReference>
<dbReference type="InterPro" id="IPR011257">
    <property type="entry name" value="DNA_glycosylase"/>
</dbReference>
<gene>
    <name evidence="2" type="primary">alkA</name>
    <name evidence="2" type="ORF">PFCIRM138_09775</name>
</gene>